<feature type="region of interest" description="Disordered" evidence="1">
    <location>
        <begin position="42"/>
        <end position="72"/>
    </location>
</feature>
<proteinExistence type="predicted"/>
<name>A0A381ZUV6_9ZZZZ</name>
<feature type="compositionally biased region" description="Basic and acidic residues" evidence="1">
    <location>
        <begin position="53"/>
        <end position="72"/>
    </location>
</feature>
<dbReference type="AlphaFoldDB" id="A0A381ZUV6"/>
<organism evidence="2">
    <name type="scientific">marine metagenome</name>
    <dbReference type="NCBI Taxonomy" id="408172"/>
    <lineage>
        <taxon>unclassified sequences</taxon>
        <taxon>metagenomes</taxon>
        <taxon>ecological metagenomes</taxon>
    </lineage>
</organism>
<gene>
    <name evidence="2" type="ORF">METZ01_LOCUS145476</name>
</gene>
<sequence>MGQMTIRIDKKTGAISIDSDNLDEDRVLEMLKEMAEKITHLSCPEFEGDADPDGGRQKYTQEQEQKERERVR</sequence>
<evidence type="ECO:0000256" key="1">
    <source>
        <dbReference type="SAM" id="MobiDB-lite"/>
    </source>
</evidence>
<dbReference type="EMBL" id="UINC01022621">
    <property type="protein sequence ID" value="SVA92622.1"/>
    <property type="molecule type" value="Genomic_DNA"/>
</dbReference>
<reference evidence="2" key="1">
    <citation type="submission" date="2018-05" db="EMBL/GenBank/DDBJ databases">
        <authorList>
            <person name="Lanie J.A."/>
            <person name="Ng W.-L."/>
            <person name="Kazmierczak K.M."/>
            <person name="Andrzejewski T.M."/>
            <person name="Davidsen T.M."/>
            <person name="Wayne K.J."/>
            <person name="Tettelin H."/>
            <person name="Glass J.I."/>
            <person name="Rusch D."/>
            <person name="Podicherti R."/>
            <person name="Tsui H.-C.T."/>
            <person name="Winkler M.E."/>
        </authorList>
    </citation>
    <scope>NUCLEOTIDE SEQUENCE</scope>
</reference>
<evidence type="ECO:0000313" key="2">
    <source>
        <dbReference type="EMBL" id="SVA92622.1"/>
    </source>
</evidence>
<protein>
    <submittedName>
        <fullName evidence="2">Uncharacterized protein</fullName>
    </submittedName>
</protein>
<accession>A0A381ZUV6</accession>